<dbReference type="UniPathway" id="UPA00299"/>
<dbReference type="GO" id="GO:0046872">
    <property type="term" value="F:metal ion binding"/>
    <property type="evidence" value="ECO:0007669"/>
    <property type="project" value="UniProtKB-KW"/>
</dbReference>
<dbReference type="InterPro" id="IPR023214">
    <property type="entry name" value="HAD_sf"/>
</dbReference>
<evidence type="ECO:0000256" key="2">
    <source>
        <dbReference type="RuleBase" id="RU361117"/>
    </source>
</evidence>
<dbReference type="Proteomes" id="UP000238605">
    <property type="component" value="Unassembled WGS sequence"/>
</dbReference>
<evidence type="ECO:0000313" key="4">
    <source>
        <dbReference type="Proteomes" id="UP000238605"/>
    </source>
</evidence>
<proteinExistence type="inferred from homology"/>
<dbReference type="OrthoDB" id="9814913at2"/>
<dbReference type="RefSeq" id="WP_104301431.1">
    <property type="nucleotide sequence ID" value="NZ_PSNX01000003.1"/>
</dbReference>
<comment type="cofactor">
    <cofactor evidence="2">
        <name>Mg(2+)</name>
        <dbReference type="ChEBI" id="CHEBI:18420"/>
    </cofactor>
</comment>
<dbReference type="AlphaFoldDB" id="A0A2S5SXE7"/>
<comment type="similarity">
    <text evidence="2">Belongs to the trehalose phosphatase family.</text>
</comment>
<keyword evidence="2" id="KW-0460">Magnesium</keyword>
<organism evidence="3 4">
    <name type="scientific">Caldimonas caldifontis</name>
    <dbReference type="NCBI Taxonomy" id="1452508"/>
    <lineage>
        <taxon>Bacteria</taxon>
        <taxon>Pseudomonadati</taxon>
        <taxon>Pseudomonadota</taxon>
        <taxon>Betaproteobacteria</taxon>
        <taxon>Burkholderiales</taxon>
        <taxon>Sphaerotilaceae</taxon>
        <taxon>Caldimonas</taxon>
    </lineage>
</organism>
<dbReference type="Pfam" id="PF02358">
    <property type="entry name" value="Trehalose_PPase"/>
    <property type="match status" value="1"/>
</dbReference>
<dbReference type="Gene3D" id="3.40.50.1000">
    <property type="entry name" value="HAD superfamily/HAD-like"/>
    <property type="match status" value="1"/>
</dbReference>
<comment type="function">
    <text evidence="2">Removes the phosphate from trehalose 6-phosphate to produce free trehalose.</text>
</comment>
<evidence type="ECO:0000256" key="1">
    <source>
        <dbReference type="ARBA" id="ARBA00022801"/>
    </source>
</evidence>
<comment type="pathway">
    <text evidence="2">Glycan biosynthesis; trehalose biosynthesis.</text>
</comment>
<dbReference type="CDD" id="cd01627">
    <property type="entry name" value="HAD_TPP"/>
    <property type="match status" value="1"/>
</dbReference>
<sequence>MHWPLSTGRPVALFLDFDGTLADLAERPEAVRVEPGLVPLLERLQTQLDGALAIVTGRPIADIDHFLQPLRLPVAGIHGAQGRHADGRGWQLPPPPLGAVEAVVQELLTLDPGLQLERKAVALALHYRRAPHLAERCLQHLQAAVAAHPGLELLQGKCVLEVKPAGASKGHAIERFLAEPPFLGREPAFAGDDVTDEAGFDTVLRRGGQALKVGDGPTRAPHRLDTPAALHQTLAAWSHQLASRPRQGSPA</sequence>
<comment type="catalytic activity">
    <reaction evidence="2">
        <text>alpha,alpha-trehalose 6-phosphate + H2O = alpha,alpha-trehalose + phosphate</text>
        <dbReference type="Rhea" id="RHEA:23420"/>
        <dbReference type="ChEBI" id="CHEBI:15377"/>
        <dbReference type="ChEBI" id="CHEBI:16551"/>
        <dbReference type="ChEBI" id="CHEBI:43474"/>
        <dbReference type="ChEBI" id="CHEBI:58429"/>
        <dbReference type="EC" id="3.1.3.12"/>
    </reaction>
</comment>
<dbReference type="Gene3D" id="3.30.70.1020">
    <property type="entry name" value="Trehalose-6-phosphate phosphatase related protein, domain 2"/>
    <property type="match status" value="1"/>
</dbReference>
<dbReference type="EMBL" id="PSNX01000003">
    <property type="protein sequence ID" value="PPE67443.1"/>
    <property type="molecule type" value="Genomic_DNA"/>
</dbReference>
<gene>
    <name evidence="3" type="primary">otsB</name>
    <name evidence="3" type="ORF">C1704_04595</name>
</gene>
<reference evidence="3 4" key="1">
    <citation type="submission" date="2018-02" db="EMBL/GenBank/DDBJ databases">
        <title>Reclassifiation of [Polyangium] brachysporum DSM 7029 as Guopingzhaonella breviflexa gen. nov., sp. nov., a member of the family Comamonadaceae.</title>
        <authorList>
            <person name="Tang B."/>
        </authorList>
    </citation>
    <scope>NUCLEOTIDE SEQUENCE [LARGE SCALE GENOMIC DNA]</scope>
    <source>
        <strain evidence="3 4">BCRC 80649</strain>
    </source>
</reference>
<dbReference type="SUPFAM" id="SSF56784">
    <property type="entry name" value="HAD-like"/>
    <property type="match status" value="1"/>
</dbReference>
<dbReference type="PANTHER" id="PTHR43768">
    <property type="entry name" value="TREHALOSE 6-PHOSPHATE PHOSPHATASE"/>
    <property type="match status" value="1"/>
</dbReference>
<dbReference type="NCBIfam" id="TIGR00685">
    <property type="entry name" value="T6PP"/>
    <property type="match status" value="1"/>
</dbReference>
<dbReference type="GO" id="GO:0005992">
    <property type="term" value="P:trehalose biosynthetic process"/>
    <property type="evidence" value="ECO:0007669"/>
    <property type="project" value="UniProtKB-UniPathway"/>
</dbReference>
<dbReference type="EC" id="3.1.3.12" evidence="2"/>
<evidence type="ECO:0000313" key="3">
    <source>
        <dbReference type="EMBL" id="PPE67443.1"/>
    </source>
</evidence>
<protein>
    <recommendedName>
        <fullName evidence="2">Trehalose 6-phosphate phosphatase</fullName>
        <ecNumber evidence="2">3.1.3.12</ecNumber>
    </recommendedName>
</protein>
<keyword evidence="2" id="KW-0479">Metal-binding</keyword>
<name>A0A2S5SXE7_9BURK</name>
<dbReference type="GO" id="GO:0004805">
    <property type="term" value="F:trehalose-phosphatase activity"/>
    <property type="evidence" value="ECO:0007669"/>
    <property type="project" value="UniProtKB-EC"/>
</dbReference>
<keyword evidence="1 2" id="KW-0378">Hydrolase</keyword>
<comment type="caution">
    <text evidence="3">The sequence shown here is derived from an EMBL/GenBank/DDBJ whole genome shotgun (WGS) entry which is preliminary data.</text>
</comment>
<accession>A0A2S5SXE7</accession>
<dbReference type="InterPro" id="IPR036412">
    <property type="entry name" value="HAD-like_sf"/>
</dbReference>
<dbReference type="InterPro" id="IPR044651">
    <property type="entry name" value="OTSB-like"/>
</dbReference>
<dbReference type="PANTHER" id="PTHR43768:SF3">
    <property type="entry name" value="TREHALOSE 6-PHOSPHATE PHOSPHATASE"/>
    <property type="match status" value="1"/>
</dbReference>
<dbReference type="InterPro" id="IPR003337">
    <property type="entry name" value="Trehalose_PPase"/>
</dbReference>
<keyword evidence="4" id="KW-1185">Reference proteome</keyword>